<dbReference type="SUPFAM" id="SSF140931">
    <property type="entry name" value="Fic-like"/>
    <property type="match status" value="1"/>
</dbReference>
<dbReference type="PROSITE" id="PS51459">
    <property type="entry name" value="FIDO"/>
    <property type="match status" value="1"/>
</dbReference>
<dbReference type="STRING" id="868131.MSWAN_0198"/>
<dbReference type="HOGENOM" id="CLU_047250_2_2_2"/>
<dbReference type="EMBL" id="CP002772">
    <property type="protein sequence ID" value="AEG17244.1"/>
    <property type="molecule type" value="Genomic_DNA"/>
</dbReference>
<dbReference type="AlphaFoldDB" id="F6D1L6"/>
<sequence length="374" mass="43604">MYIPNFTYTNKTIDNIAEIELVRGIILNAAIKPEINSFLKRNALIKSSHASTAVEGNTLTIAEVNRILDRPEVTENKEEQEVLNYLNVLKGIERYQENGKITEELLLEMNSEITKKTPNGIPHKKHYRNVHVNDANFKKDHIEYRPPSPEHIPRLMEELLKWINNNSTEISPITVAGTAHYELVRIQPFKEGNSRTARALTELILYLRLFDPEKYFPLEQYYEADKKAYLNALNLSFGDPNGLTKWMEYFTDGINVSLSKVRDEISKLINVPVASNNQPTLKKDHIREKQIKMNQIRIITFLHEYGKITLEETQKLLGTTKHESVNQLQKLEELSVIKEKKRKGSIYYILKIRDDQRKKQWKTLFKKGSMNRKK</sequence>
<protein>
    <submittedName>
        <fullName evidence="2">Filamentation induced by cAMP protein Fic</fullName>
    </submittedName>
</protein>
<reference evidence="2 3" key="1">
    <citation type="journal article" date="2014" name="Int. J. Syst. Evol. Microbiol.">
        <title>Methanobacterium paludis sp. nov. and a novel strain of Methanobacterium lacus isolated from northern peatlands.</title>
        <authorList>
            <person name="Cadillo-Quiroz H."/>
            <person name="Brauer S.L."/>
            <person name="Goodson N."/>
            <person name="Yavitt J.B."/>
            <person name="Zinder S.H."/>
        </authorList>
    </citation>
    <scope>NUCLEOTIDE SEQUENCE [LARGE SCALE GENOMIC DNA]</scope>
    <source>
        <strain evidence="3">DSM 25820 / JCM 18151 / SWAN1</strain>
    </source>
</reference>
<organism evidence="2 3">
    <name type="scientific">Methanobacterium paludis (strain DSM 25820 / JCM 18151 / SWAN1)</name>
    <dbReference type="NCBI Taxonomy" id="868131"/>
    <lineage>
        <taxon>Archaea</taxon>
        <taxon>Methanobacteriati</taxon>
        <taxon>Methanobacteriota</taxon>
        <taxon>Methanomada group</taxon>
        <taxon>Methanobacteria</taxon>
        <taxon>Methanobacteriales</taxon>
        <taxon>Methanobacteriaceae</taxon>
        <taxon>Methanobacterium</taxon>
    </lineage>
</organism>
<dbReference type="Pfam" id="PF02661">
    <property type="entry name" value="Fic"/>
    <property type="match status" value="1"/>
</dbReference>
<proteinExistence type="predicted"/>
<dbReference type="eggNOG" id="arCOG03110">
    <property type="taxonomic scope" value="Archaea"/>
</dbReference>
<gene>
    <name evidence="2" type="ordered locus">MSWAN_0198</name>
</gene>
<evidence type="ECO:0000313" key="2">
    <source>
        <dbReference type="EMBL" id="AEG17244.1"/>
    </source>
</evidence>
<feature type="domain" description="Fido" evidence="1">
    <location>
        <begin position="101"/>
        <end position="252"/>
    </location>
</feature>
<dbReference type="SUPFAM" id="SSF46785">
    <property type="entry name" value="Winged helix' DNA-binding domain"/>
    <property type="match status" value="1"/>
</dbReference>
<dbReference type="PANTHER" id="PTHR13504:SF38">
    <property type="entry name" value="FIDO DOMAIN-CONTAINING PROTEIN"/>
    <property type="match status" value="1"/>
</dbReference>
<dbReference type="GeneID" id="10667676"/>
<accession>F6D1L6</accession>
<dbReference type="InterPro" id="IPR040198">
    <property type="entry name" value="Fido_containing"/>
</dbReference>
<dbReference type="Gene3D" id="1.10.3290.10">
    <property type="entry name" value="Fido-like domain"/>
    <property type="match status" value="1"/>
</dbReference>
<dbReference type="Proteomes" id="UP000009231">
    <property type="component" value="Chromosome"/>
</dbReference>
<keyword evidence="3" id="KW-1185">Reference proteome</keyword>
<dbReference type="OrthoDB" id="350952at2157"/>
<dbReference type="RefSeq" id="WP_013824746.1">
    <property type="nucleotide sequence ID" value="NC_015574.1"/>
</dbReference>
<dbReference type="InterPro" id="IPR003812">
    <property type="entry name" value="Fido"/>
</dbReference>
<dbReference type="InterPro" id="IPR036597">
    <property type="entry name" value="Fido-like_dom_sf"/>
</dbReference>
<evidence type="ECO:0000313" key="3">
    <source>
        <dbReference type="Proteomes" id="UP000009231"/>
    </source>
</evidence>
<dbReference type="InterPro" id="IPR036390">
    <property type="entry name" value="WH_DNA-bd_sf"/>
</dbReference>
<evidence type="ECO:0000259" key="1">
    <source>
        <dbReference type="PROSITE" id="PS51459"/>
    </source>
</evidence>
<dbReference type="PANTHER" id="PTHR13504">
    <property type="entry name" value="FIDO DOMAIN-CONTAINING PROTEIN DDB_G0283145"/>
    <property type="match status" value="1"/>
</dbReference>
<name>F6D1L6_METPW</name>
<dbReference type="KEGG" id="mew:MSWAN_0198"/>